<reference evidence="7" key="1">
    <citation type="submission" date="2023-04" db="EMBL/GenBank/DDBJ databases">
        <title>Phytophthora lilii NBRC 32176.</title>
        <authorList>
            <person name="Ichikawa N."/>
            <person name="Sato H."/>
            <person name="Tonouchi N."/>
        </authorList>
    </citation>
    <scope>NUCLEOTIDE SEQUENCE</scope>
    <source>
        <strain evidence="7">NBRC 32176</strain>
    </source>
</reference>
<dbReference type="InterPro" id="IPR013083">
    <property type="entry name" value="Znf_RING/FYVE/PHD"/>
</dbReference>
<proteinExistence type="predicted"/>
<gene>
    <name evidence="7" type="ORF">Plil01_001302500</name>
</gene>
<dbReference type="Proteomes" id="UP001165083">
    <property type="component" value="Unassembled WGS sequence"/>
</dbReference>
<dbReference type="Gene3D" id="3.30.450.40">
    <property type="match status" value="1"/>
</dbReference>
<dbReference type="OrthoDB" id="100810at2759"/>
<dbReference type="Pfam" id="PF01590">
    <property type="entry name" value="GAF"/>
    <property type="match status" value="1"/>
</dbReference>
<dbReference type="InterPro" id="IPR017455">
    <property type="entry name" value="Znf_FYVE-rel"/>
</dbReference>
<dbReference type="AlphaFoldDB" id="A0A9W6X4P0"/>
<organism evidence="7 8">
    <name type="scientific">Phytophthora lilii</name>
    <dbReference type="NCBI Taxonomy" id="2077276"/>
    <lineage>
        <taxon>Eukaryota</taxon>
        <taxon>Sar</taxon>
        <taxon>Stramenopiles</taxon>
        <taxon>Oomycota</taxon>
        <taxon>Peronosporomycetes</taxon>
        <taxon>Peronosporales</taxon>
        <taxon>Peronosporaceae</taxon>
        <taxon>Phytophthora</taxon>
    </lineage>
</organism>
<dbReference type="PROSITE" id="PS50178">
    <property type="entry name" value="ZF_FYVE"/>
    <property type="match status" value="1"/>
</dbReference>
<feature type="compositionally biased region" description="Basic and acidic residues" evidence="5">
    <location>
        <begin position="16"/>
        <end position="27"/>
    </location>
</feature>
<keyword evidence="3" id="KW-0862">Zinc</keyword>
<keyword evidence="2 4" id="KW-0863">Zinc-finger</keyword>
<protein>
    <submittedName>
        <fullName evidence="7">Unnamed protein product</fullName>
    </submittedName>
</protein>
<feature type="domain" description="FYVE-type" evidence="6">
    <location>
        <begin position="365"/>
        <end position="426"/>
    </location>
</feature>
<keyword evidence="8" id="KW-1185">Reference proteome</keyword>
<dbReference type="SUPFAM" id="SSF57903">
    <property type="entry name" value="FYVE/PHD zinc finger"/>
    <property type="match status" value="1"/>
</dbReference>
<dbReference type="Gene3D" id="3.30.40.10">
    <property type="entry name" value="Zinc/RING finger domain, C3HC4 (zinc finger)"/>
    <property type="match status" value="1"/>
</dbReference>
<evidence type="ECO:0000313" key="8">
    <source>
        <dbReference type="Proteomes" id="UP001165083"/>
    </source>
</evidence>
<feature type="compositionally biased region" description="Basic residues" evidence="5">
    <location>
        <begin position="28"/>
        <end position="37"/>
    </location>
</feature>
<dbReference type="InterPro" id="IPR011011">
    <property type="entry name" value="Znf_FYVE_PHD"/>
</dbReference>
<dbReference type="InterPro" id="IPR029016">
    <property type="entry name" value="GAF-like_dom_sf"/>
</dbReference>
<evidence type="ECO:0000256" key="2">
    <source>
        <dbReference type="ARBA" id="ARBA00022771"/>
    </source>
</evidence>
<dbReference type="GO" id="GO:0008270">
    <property type="term" value="F:zinc ion binding"/>
    <property type="evidence" value="ECO:0007669"/>
    <property type="project" value="UniProtKB-KW"/>
</dbReference>
<dbReference type="Pfam" id="PF01363">
    <property type="entry name" value="FYVE"/>
    <property type="match status" value="1"/>
</dbReference>
<dbReference type="InterPro" id="IPR003018">
    <property type="entry name" value="GAF"/>
</dbReference>
<comment type="caution">
    <text evidence="7">The sequence shown here is derived from an EMBL/GenBank/DDBJ whole genome shotgun (WGS) entry which is preliminary data.</text>
</comment>
<sequence length="732" mass="80631">MMQARYTDTPLLERATSVDRHAGDVSKPHRVRFRSKTRSATATSLSASVPSSTSSGSSAPKPRVHVDDDELCARAEAVARAMDFRGLAGSNDSACRWVLKKSRGPFTTYARRPDAVAMSTQASALGPEHAGAQVRPAQQVLAAGEIRCHLQEVVHVLNTTNDFDHNAVMSGLYRKDFIYGSVVHVVPSDAFGEEPKLVELLKEDETTTTHVTVKTGTFVHSRMFSPNEQWCFLERAQHVRGSHGGESEETTESSAKTKTNSFTLTLSSLDDKELEAGKVNGHGRVNMLHDMSAGYLVEQLPGSRYVRVIFFGQFDGGDLDKPGLAGSSQMRARLMRLADGATRLPEVVRRRRLGAQTMADQAAFPAKNSHCICCTKSLHLLTRKHRCHLCGHFVCDRCWSLQEVETQSTQRITPVRVCSRCIEFVENGDYSAVKPSSLGNLEVKRDPANRPPANKTLARLLRSELRSSSGARKNSVRTVIQYLVNQEAEEEQARAAKAEREDEGDVQTRSVLLTSDSADQEYLDALDEGLSVHQVPLYQCVLANATKRDYPITMPKTAANGSIPDAPIPLNEKERLAAIARSRIMELEDASELDMLCSLAASQLDCKFSIVTVVTAEHMTVLGTNLENLRRVQLPREHSFCQHTVMTSKPLLVPHPEADVRFQNINGRTAFDVRFYCGFPIVGEDNRTVIGSFCCMDQKTHDLTQSQYSAMKKLASAAGLVVRSKSRGTAAA</sequence>
<evidence type="ECO:0000256" key="3">
    <source>
        <dbReference type="ARBA" id="ARBA00022833"/>
    </source>
</evidence>
<name>A0A9W6X4P0_9STRA</name>
<evidence type="ECO:0000259" key="6">
    <source>
        <dbReference type="PROSITE" id="PS50178"/>
    </source>
</evidence>
<dbReference type="PANTHER" id="PTHR43102">
    <property type="entry name" value="SLR1143 PROTEIN"/>
    <property type="match status" value="1"/>
</dbReference>
<dbReference type="SMART" id="SM00064">
    <property type="entry name" value="FYVE"/>
    <property type="match status" value="1"/>
</dbReference>
<evidence type="ECO:0000256" key="1">
    <source>
        <dbReference type="ARBA" id="ARBA00022723"/>
    </source>
</evidence>
<feature type="compositionally biased region" description="Low complexity" evidence="5">
    <location>
        <begin position="38"/>
        <end position="59"/>
    </location>
</feature>
<keyword evidence="1" id="KW-0479">Metal-binding</keyword>
<evidence type="ECO:0000313" key="7">
    <source>
        <dbReference type="EMBL" id="GMF30526.1"/>
    </source>
</evidence>
<dbReference type="SUPFAM" id="SSF55781">
    <property type="entry name" value="GAF domain-like"/>
    <property type="match status" value="1"/>
</dbReference>
<dbReference type="InterPro" id="IPR000306">
    <property type="entry name" value="Znf_FYVE"/>
</dbReference>
<dbReference type="CDD" id="cd00065">
    <property type="entry name" value="FYVE_like_SF"/>
    <property type="match status" value="1"/>
</dbReference>
<feature type="region of interest" description="Disordered" evidence="5">
    <location>
        <begin position="1"/>
        <end position="65"/>
    </location>
</feature>
<dbReference type="PANTHER" id="PTHR43102:SF2">
    <property type="entry name" value="GAF DOMAIN-CONTAINING PROTEIN"/>
    <property type="match status" value="1"/>
</dbReference>
<accession>A0A9W6X4P0</accession>
<evidence type="ECO:0000256" key="4">
    <source>
        <dbReference type="PROSITE-ProRule" id="PRU00091"/>
    </source>
</evidence>
<dbReference type="EMBL" id="BSXW01000843">
    <property type="protein sequence ID" value="GMF30526.1"/>
    <property type="molecule type" value="Genomic_DNA"/>
</dbReference>
<evidence type="ECO:0000256" key="5">
    <source>
        <dbReference type="SAM" id="MobiDB-lite"/>
    </source>
</evidence>